<reference evidence="1" key="2">
    <citation type="submission" date="2025-09" db="UniProtKB">
        <authorList>
            <consortium name="Ensembl"/>
        </authorList>
    </citation>
    <scope>IDENTIFICATION</scope>
</reference>
<organism evidence="1 2">
    <name type="scientific">Laticauda laticaudata</name>
    <name type="common">Blue-ringed sea krait</name>
    <name type="synonym">Blue-lipped sea krait</name>
    <dbReference type="NCBI Taxonomy" id="8630"/>
    <lineage>
        <taxon>Eukaryota</taxon>
        <taxon>Metazoa</taxon>
        <taxon>Chordata</taxon>
        <taxon>Craniata</taxon>
        <taxon>Vertebrata</taxon>
        <taxon>Euteleostomi</taxon>
        <taxon>Lepidosauria</taxon>
        <taxon>Squamata</taxon>
        <taxon>Bifurcata</taxon>
        <taxon>Unidentata</taxon>
        <taxon>Episquamata</taxon>
        <taxon>Toxicofera</taxon>
        <taxon>Serpentes</taxon>
        <taxon>Colubroidea</taxon>
        <taxon>Elapidae</taxon>
        <taxon>Laticaudinae</taxon>
        <taxon>Laticauda</taxon>
    </lineage>
</organism>
<dbReference type="Proteomes" id="UP000694406">
    <property type="component" value="Unplaced"/>
</dbReference>
<reference evidence="1" key="1">
    <citation type="submission" date="2025-08" db="UniProtKB">
        <authorList>
            <consortium name="Ensembl"/>
        </authorList>
    </citation>
    <scope>IDENTIFICATION</scope>
</reference>
<dbReference type="Ensembl" id="ENSLLTT00000005200.1">
    <property type="protein sequence ID" value="ENSLLTP00000005001.1"/>
    <property type="gene ID" value="ENSLLTG00000003814.1"/>
</dbReference>
<evidence type="ECO:0000313" key="1">
    <source>
        <dbReference type="Ensembl" id="ENSLLTP00000005001.1"/>
    </source>
</evidence>
<dbReference type="AlphaFoldDB" id="A0A8C5WPW0"/>
<name>A0A8C5WPW0_LATLA</name>
<keyword evidence="2" id="KW-1185">Reference proteome</keyword>
<proteinExistence type="predicted"/>
<evidence type="ECO:0000313" key="2">
    <source>
        <dbReference type="Proteomes" id="UP000694406"/>
    </source>
</evidence>
<dbReference type="GeneTree" id="ENSGT00990000213415"/>
<protein>
    <submittedName>
        <fullName evidence="1">Uncharacterized protein</fullName>
    </submittedName>
</protein>
<sequence length="71" mass="7734">MGELSLASVTLIHIWAVPVFLGSPPSMAVRIKCIYGSLSRSNGLLITSSVYLLPSFLSPVSKLQQRWELSS</sequence>
<accession>A0A8C5WPW0</accession>